<organism evidence="1 2">
    <name type="scientific">Aphis glycines</name>
    <name type="common">Soybean aphid</name>
    <dbReference type="NCBI Taxonomy" id="307491"/>
    <lineage>
        <taxon>Eukaryota</taxon>
        <taxon>Metazoa</taxon>
        <taxon>Ecdysozoa</taxon>
        <taxon>Arthropoda</taxon>
        <taxon>Hexapoda</taxon>
        <taxon>Insecta</taxon>
        <taxon>Pterygota</taxon>
        <taxon>Neoptera</taxon>
        <taxon>Paraneoptera</taxon>
        <taxon>Hemiptera</taxon>
        <taxon>Sternorrhyncha</taxon>
        <taxon>Aphidomorpha</taxon>
        <taxon>Aphidoidea</taxon>
        <taxon>Aphididae</taxon>
        <taxon>Aphidini</taxon>
        <taxon>Aphis</taxon>
        <taxon>Aphis</taxon>
    </lineage>
</organism>
<proteinExistence type="predicted"/>
<sequence length="173" mass="19520">MSMICLIAFLCKSSTNQYSLPNPTIYKGWINMLTQSKSFLSKIYIIMNHTFDSQGEIREASKYNFPASEMCPCFHNTLPNRSNASVSADKLSILFKECKASSREVSSVNGNSTKTLHKAKYCGMAFLGDWHHKESNQKYFLDRQTSRTMGSDGISSCTKSNFASRDRYSALTQ</sequence>
<evidence type="ECO:0000313" key="2">
    <source>
        <dbReference type="Proteomes" id="UP000475862"/>
    </source>
</evidence>
<comment type="caution">
    <text evidence="1">The sequence shown here is derived from an EMBL/GenBank/DDBJ whole genome shotgun (WGS) entry which is preliminary data.</text>
</comment>
<name>A0A6G0TEK0_APHGL</name>
<dbReference type="EMBL" id="VYZN01000041">
    <property type="protein sequence ID" value="KAE9531576.1"/>
    <property type="molecule type" value="Genomic_DNA"/>
</dbReference>
<feature type="non-terminal residue" evidence="1">
    <location>
        <position position="173"/>
    </location>
</feature>
<gene>
    <name evidence="1" type="ORF">AGLY_010782</name>
</gene>
<dbReference type="AlphaFoldDB" id="A0A6G0TEK0"/>
<evidence type="ECO:0000313" key="1">
    <source>
        <dbReference type="EMBL" id="KAE9531576.1"/>
    </source>
</evidence>
<dbReference type="OrthoDB" id="10627628at2759"/>
<reference evidence="1 2" key="1">
    <citation type="submission" date="2019-08" db="EMBL/GenBank/DDBJ databases">
        <title>The genome of the soybean aphid Biotype 1, its phylome, world population structure and adaptation to the North American continent.</title>
        <authorList>
            <person name="Giordano R."/>
            <person name="Donthu R.K."/>
            <person name="Hernandez A.G."/>
            <person name="Wright C.L."/>
            <person name="Zimin A.V."/>
        </authorList>
    </citation>
    <scope>NUCLEOTIDE SEQUENCE [LARGE SCALE GENOMIC DNA]</scope>
    <source>
        <tissue evidence="1">Whole aphids</tissue>
    </source>
</reference>
<keyword evidence="2" id="KW-1185">Reference proteome</keyword>
<dbReference type="Proteomes" id="UP000475862">
    <property type="component" value="Unassembled WGS sequence"/>
</dbReference>
<protein>
    <submittedName>
        <fullName evidence="1">Uncharacterized protein</fullName>
    </submittedName>
</protein>
<accession>A0A6G0TEK0</accession>